<keyword evidence="2" id="KW-1185">Reference proteome</keyword>
<gene>
    <name evidence="1" type="primary">Necator_chrII.g4322</name>
    <name evidence="1" type="ORF">RB195_016530</name>
</gene>
<dbReference type="EMBL" id="JAVFWL010000002">
    <property type="protein sequence ID" value="KAK6732205.1"/>
    <property type="molecule type" value="Genomic_DNA"/>
</dbReference>
<organism evidence="1 2">
    <name type="scientific">Necator americanus</name>
    <name type="common">Human hookworm</name>
    <dbReference type="NCBI Taxonomy" id="51031"/>
    <lineage>
        <taxon>Eukaryota</taxon>
        <taxon>Metazoa</taxon>
        <taxon>Ecdysozoa</taxon>
        <taxon>Nematoda</taxon>
        <taxon>Chromadorea</taxon>
        <taxon>Rhabditida</taxon>
        <taxon>Rhabditina</taxon>
        <taxon>Rhabditomorpha</taxon>
        <taxon>Strongyloidea</taxon>
        <taxon>Ancylostomatidae</taxon>
        <taxon>Bunostominae</taxon>
        <taxon>Necator</taxon>
    </lineage>
</organism>
<reference evidence="1 2" key="1">
    <citation type="submission" date="2023-08" db="EMBL/GenBank/DDBJ databases">
        <title>A Necator americanus chromosomal reference genome.</title>
        <authorList>
            <person name="Ilik V."/>
            <person name="Petrzelkova K.J."/>
            <person name="Pardy F."/>
            <person name="Fuh T."/>
            <person name="Niatou-Singa F.S."/>
            <person name="Gouil Q."/>
            <person name="Baker L."/>
            <person name="Ritchie M.E."/>
            <person name="Jex A.R."/>
            <person name="Gazzola D."/>
            <person name="Li H."/>
            <person name="Toshio Fujiwara R."/>
            <person name="Zhan B."/>
            <person name="Aroian R.V."/>
            <person name="Pafco B."/>
            <person name="Schwarz E.M."/>
        </authorList>
    </citation>
    <scope>NUCLEOTIDE SEQUENCE [LARGE SCALE GENOMIC DNA]</scope>
    <source>
        <strain evidence="1 2">Aroian</strain>
        <tissue evidence="1">Whole animal</tissue>
    </source>
</reference>
<evidence type="ECO:0000313" key="1">
    <source>
        <dbReference type="EMBL" id="KAK6732205.1"/>
    </source>
</evidence>
<name>A0ABR1C239_NECAM</name>
<comment type="caution">
    <text evidence="1">The sequence shown here is derived from an EMBL/GenBank/DDBJ whole genome shotgun (WGS) entry which is preliminary data.</text>
</comment>
<accession>A0ABR1C239</accession>
<protein>
    <recommendedName>
        <fullName evidence="3">Secreted protein</fullName>
    </recommendedName>
</protein>
<evidence type="ECO:0008006" key="3">
    <source>
        <dbReference type="Google" id="ProtNLM"/>
    </source>
</evidence>
<dbReference type="Proteomes" id="UP001303046">
    <property type="component" value="Unassembled WGS sequence"/>
</dbReference>
<proteinExistence type="predicted"/>
<evidence type="ECO:0000313" key="2">
    <source>
        <dbReference type="Proteomes" id="UP001303046"/>
    </source>
</evidence>
<sequence>MVMIITAATGFRSFLLDCAVQVPDCILQQWWILFRIHHFWNKSMSASFLSYDIHVGGSEQRNDCGVQNYSKPVHPLFFKKVFLHSPMVST</sequence>